<dbReference type="RefSeq" id="XP_044556580.1">
    <property type="nucleotide sequence ID" value="XM_044700347.1"/>
</dbReference>
<keyword evidence="2 3" id="KW-0040">ANK repeat</keyword>
<feature type="region of interest" description="Disordered" evidence="4">
    <location>
        <begin position="1"/>
        <end position="157"/>
    </location>
</feature>
<comment type="caution">
    <text evidence="5">The sequence shown here is derived from an EMBL/GenBank/DDBJ whole genome shotgun (WGS) entry which is preliminary data.</text>
</comment>
<evidence type="ECO:0000256" key="1">
    <source>
        <dbReference type="ARBA" id="ARBA00022737"/>
    </source>
</evidence>
<feature type="compositionally biased region" description="Polar residues" evidence="4">
    <location>
        <begin position="14"/>
        <end position="24"/>
    </location>
</feature>
<dbReference type="EMBL" id="VFQX01000074">
    <property type="protein sequence ID" value="KAF0971864.1"/>
    <property type="molecule type" value="Genomic_DNA"/>
</dbReference>
<feature type="compositionally biased region" description="Basic and acidic residues" evidence="4">
    <location>
        <begin position="109"/>
        <end position="135"/>
    </location>
</feature>
<evidence type="ECO:0000256" key="2">
    <source>
        <dbReference type="ARBA" id="ARBA00023043"/>
    </source>
</evidence>
<feature type="compositionally biased region" description="Acidic residues" evidence="4">
    <location>
        <begin position="45"/>
        <end position="56"/>
    </location>
</feature>
<gene>
    <name evidence="5" type="ORF">FDP41_010087</name>
</gene>
<feature type="repeat" description="ANK" evidence="3">
    <location>
        <begin position="657"/>
        <end position="689"/>
    </location>
</feature>
<dbReference type="InterPro" id="IPR051637">
    <property type="entry name" value="Ank_repeat_dom-contain_49"/>
</dbReference>
<evidence type="ECO:0000313" key="5">
    <source>
        <dbReference type="EMBL" id="KAF0971864.1"/>
    </source>
</evidence>
<sequence length="1334" mass="154675">MVNTRRKTYEPPAASSTYEAPTNDAQKEEEEQTAIQDENNNNLTPEEEQNEIDDQEEASKKRKAPPKKKGGRKKKKKTQKNVTGIPKKLEIKSTEERIREAIGEDDEEVKNSRDDGDAMMVDHEDKSADKMKDDQGVDEDDEDGANEGSSMKSSMKSIIDNRSVKSKRLDWEQGFFYLPKFDCYLPRPVFHMILQYIPPYPFYLTLRGVCQQWLDDLYHNICPNVQSIDLVRRNEFSDSIVYKYPWYNPNAKRKYSDSLRYIALIFPNVTSMCFPIFDPHQLRVPTRFLQYFSNLERMTLFNYSPFTPFYLSVLSSRNDFLLSMDLVDVRSIEIGYPYRRRRGGRTSFPYVLSNMYSSHHKHLKINHSISYGDNNEVIFREIKYLVQEERFSFEAIDFFTLSASKYSKGMLEFFLDKYKQQLELNYKPLIPFEEYFERNGILSAHELCNFIIENQLFKVAFPNAEAVDYAITKKILRNISDVKMGQALFEQAKFPLLFEGKLNPLLELLHTNPFVPQLVSYLCQLVPKLITLGDSDGIVVKDENGNYVHNMNILAAYLKRNRYPTINIYNLIQRLHECGCDLNYIFPESDNNFLHLIPSSYLFEVMPKEYLIMKNNAGQTPLQSLVTSRGELSADFIEEVSKIFNTKGIPLNDTYDNNQNLLHMFAEKKNQPVIETLIGYGIDANAVDTFGKTPLFYMHSIFCKNIQIQTLRKLMQAMDSSMLNHKNNTGKTALTYWLEDLKPSISFTRRQYHYHPRDGTDISALFSVILAMIDAGCDLCEAIQSMNSELMKQGNLPRNISLFLVYLLISVTDDTKHSVYRLLTVICQGKDIKELLTEPFQFQDNEFEDQSLLGIEANALSCLLNLWLSRPDQPSAATVFFDNMCPLVDKSVLDKVFTLEDGSTIDFLYYALLSPTDRTQLLLFFEVMFNIPRSYHYTWYRTPDMAQILPLLVKYSFNDPEMGPLNILQLGCKLGCSDWLQYTLFPNLKSGIITNNEFQQMKNAKTKNGNDLLDIVCKSFNMNLASFISSECSLTFKRSHFEEALAKHQYDFCNSLIQSKSADVKPTLDEIAHVLCGYIQTEEIYDEKSFEDTYIGLFEDYFLAHETTLEEKCNIFNKVFTIRGEKQPSSLRTRHVLPISTQHSDWFQYVQHTLRTNKKLFSKPTETSTVEHKTSLLELCFLHGFVFLTAYFVYGETSVNRRPKKIFMKSELEKEVLLPWATYQNENTGNTLFHLLCTNTENTKATVKQQHENKEYLATDLMQYLQSVKRNNIYNVTNKNGETALFNAYRTQFLIDALTPLTDTSIKNKDGKIASEMTQIELLDAKNRKAKQFY</sequence>
<feature type="compositionally biased region" description="Basic and acidic residues" evidence="4">
    <location>
        <begin position="87"/>
        <end position="102"/>
    </location>
</feature>
<protein>
    <submittedName>
        <fullName evidence="5">Uncharacterized protein</fullName>
    </submittedName>
</protein>
<proteinExistence type="predicted"/>
<dbReference type="PANTHER" id="PTHR24180">
    <property type="entry name" value="CYCLIN-DEPENDENT KINASE INHIBITOR 2C-RELATED"/>
    <property type="match status" value="1"/>
</dbReference>
<dbReference type="Gene3D" id="1.25.40.20">
    <property type="entry name" value="Ankyrin repeat-containing domain"/>
    <property type="match status" value="1"/>
</dbReference>
<dbReference type="Proteomes" id="UP000444721">
    <property type="component" value="Unassembled WGS sequence"/>
</dbReference>
<dbReference type="InterPro" id="IPR002110">
    <property type="entry name" value="Ankyrin_rpt"/>
</dbReference>
<dbReference type="VEuPathDB" id="AmoebaDB:NfTy_082310"/>
<keyword evidence="1" id="KW-0677">Repeat</keyword>
<dbReference type="OrthoDB" id="10012027at2759"/>
<evidence type="ECO:0000256" key="3">
    <source>
        <dbReference type="PROSITE-ProRule" id="PRU00023"/>
    </source>
</evidence>
<name>A0A6A5BCM7_NAEFO</name>
<dbReference type="SUPFAM" id="SSF48403">
    <property type="entry name" value="Ankyrin repeat"/>
    <property type="match status" value="1"/>
</dbReference>
<dbReference type="PROSITE" id="PS50088">
    <property type="entry name" value="ANK_REPEAT"/>
    <property type="match status" value="1"/>
</dbReference>
<dbReference type="VEuPathDB" id="AmoebaDB:FDP41_010087"/>
<dbReference type="PANTHER" id="PTHR24180:SF45">
    <property type="entry name" value="POLY [ADP-RIBOSE] POLYMERASE TANKYRASE"/>
    <property type="match status" value="1"/>
</dbReference>
<evidence type="ECO:0000313" key="6">
    <source>
        <dbReference type="Proteomes" id="UP000444721"/>
    </source>
</evidence>
<dbReference type="InterPro" id="IPR036770">
    <property type="entry name" value="Ankyrin_rpt-contain_sf"/>
</dbReference>
<keyword evidence="6" id="KW-1185">Reference proteome</keyword>
<dbReference type="GeneID" id="68117302"/>
<feature type="compositionally biased region" description="Acidic residues" evidence="4">
    <location>
        <begin position="136"/>
        <end position="145"/>
    </location>
</feature>
<feature type="compositionally biased region" description="Polar residues" evidence="4">
    <location>
        <begin position="33"/>
        <end position="44"/>
    </location>
</feature>
<dbReference type="VEuPathDB" id="AmoebaDB:NF0129900"/>
<feature type="compositionally biased region" description="Basic residues" evidence="4">
    <location>
        <begin position="60"/>
        <end position="79"/>
    </location>
</feature>
<reference evidence="5 6" key="1">
    <citation type="journal article" date="2019" name="Sci. Rep.">
        <title>Nanopore sequencing improves the draft genome of the human pathogenic amoeba Naegleria fowleri.</title>
        <authorList>
            <person name="Liechti N."/>
            <person name="Schurch N."/>
            <person name="Bruggmann R."/>
            <person name="Wittwer M."/>
        </authorList>
    </citation>
    <scope>NUCLEOTIDE SEQUENCE [LARGE SCALE GENOMIC DNA]</scope>
    <source>
        <strain evidence="5 6">ATCC 30894</strain>
    </source>
</reference>
<dbReference type="OMA" id="PLEMNIT"/>
<evidence type="ECO:0000256" key="4">
    <source>
        <dbReference type="SAM" id="MobiDB-lite"/>
    </source>
</evidence>
<dbReference type="VEuPathDB" id="AmoebaDB:NF0038600"/>
<accession>A0A6A5BCM7</accession>
<organism evidence="5 6">
    <name type="scientific">Naegleria fowleri</name>
    <name type="common">Brain eating amoeba</name>
    <dbReference type="NCBI Taxonomy" id="5763"/>
    <lineage>
        <taxon>Eukaryota</taxon>
        <taxon>Discoba</taxon>
        <taxon>Heterolobosea</taxon>
        <taxon>Tetramitia</taxon>
        <taxon>Eutetramitia</taxon>
        <taxon>Vahlkampfiidae</taxon>
        <taxon>Naegleria</taxon>
    </lineage>
</organism>